<organism evidence="2 3">
    <name type="scientific">Caenorhabditis nigoni</name>
    <dbReference type="NCBI Taxonomy" id="1611254"/>
    <lineage>
        <taxon>Eukaryota</taxon>
        <taxon>Metazoa</taxon>
        <taxon>Ecdysozoa</taxon>
        <taxon>Nematoda</taxon>
        <taxon>Chromadorea</taxon>
        <taxon>Rhabditida</taxon>
        <taxon>Rhabditina</taxon>
        <taxon>Rhabditomorpha</taxon>
        <taxon>Rhabditoidea</taxon>
        <taxon>Rhabditidae</taxon>
        <taxon>Peloderinae</taxon>
        <taxon>Caenorhabditis</taxon>
    </lineage>
</organism>
<dbReference type="Proteomes" id="UP000230233">
    <property type="component" value="Chromosome III"/>
</dbReference>
<comment type="caution">
    <text evidence="2">The sequence shown here is derived from an EMBL/GenBank/DDBJ whole genome shotgun (WGS) entry which is preliminary data.</text>
</comment>
<gene>
    <name evidence="2" type="primary">Cnig_chr_III.g9160</name>
    <name evidence="2" type="ORF">B9Z55_009160</name>
</gene>
<dbReference type="PANTHER" id="PTHR21503:SF8">
    <property type="entry name" value="F-BOX ASSOCIATED DOMAIN-CONTAINING PROTEIN-RELATED"/>
    <property type="match status" value="1"/>
</dbReference>
<reference evidence="3" key="1">
    <citation type="submission" date="2017-10" db="EMBL/GenBank/DDBJ databases">
        <title>Rapid genome shrinkage in a self-fertile nematode reveals novel sperm competition proteins.</title>
        <authorList>
            <person name="Yin D."/>
            <person name="Schwarz E.M."/>
            <person name="Thomas C.G."/>
            <person name="Felde R.L."/>
            <person name="Korf I.F."/>
            <person name="Cutter A.D."/>
            <person name="Schartner C.M."/>
            <person name="Ralston E.J."/>
            <person name="Meyer B.J."/>
            <person name="Haag E.S."/>
        </authorList>
    </citation>
    <scope>NUCLEOTIDE SEQUENCE [LARGE SCALE GENOMIC DNA]</scope>
    <source>
        <strain evidence="3">JU1422</strain>
    </source>
</reference>
<dbReference type="AlphaFoldDB" id="A0A2G5UR94"/>
<dbReference type="EMBL" id="PDUG01000003">
    <property type="protein sequence ID" value="PIC41901.1"/>
    <property type="molecule type" value="Genomic_DNA"/>
</dbReference>
<accession>A0A2G5UR94</accession>
<evidence type="ECO:0000313" key="2">
    <source>
        <dbReference type="EMBL" id="PIC41901.1"/>
    </source>
</evidence>
<proteinExistence type="predicted"/>
<sequence length="342" mass="39727">MKLSKFPYLVQKEILDNMKYSDLFLLSFVSKNTKKLIKSSQITRFQSIRHIMYDAIVNISKNDRTIADKRFLGILVKAGEEKIMKTCERLDGTKNVYFQLNVAGKIMDFRLFEKFKFLEAHFPLNDKESAIESIHNYFLDFFGVTADYQWIVKHPENFIPRLPNLSLCFCPDPYMVRDRKILETFFASHPVMKHINMRLDTPEPFSPESKLYQAESYRGSTERSQTVSAFLRHFQGRQAALFFCDCEISELIGFMNRWRSGEGSQKLEYLDMRLTRSRHLKEILNANGVKHIDASKTPPTHTVPNLFTLPPAHTPKMSPITSHSYMVRDTDNRVASVSVQGD</sequence>
<name>A0A2G5UR94_9PELO</name>
<keyword evidence="3" id="KW-1185">Reference proteome</keyword>
<dbReference type="Pfam" id="PF00646">
    <property type="entry name" value="F-box"/>
    <property type="match status" value="1"/>
</dbReference>
<dbReference type="PROSITE" id="PS50181">
    <property type="entry name" value="FBOX"/>
    <property type="match status" value="1"/>
</dbReference>
<dbReference type="InterPro" id="IPR001810">
    <property type="entry name" value="F-box_dom"/>
</dbReference>
<feature type="domain" description="F-box" evidence="1">
    <location>
        <begin position="1"/>
        <end position="48"/>
    </location>
</feature>
<protein>
    <recommendedName>
        <fullName evidence="1">F-box domain-containing protein</fullName>
    </recommendedName>
</protein>
<evidence type="ECO:0000313" key="3">
    <source>
        <dbReference type="Proteomes" id="UP000230233"/>
    </source>
</evidence>
<dbReference type="PANTHER" id="PTHR21503">
    <property type="entry name" value="F-BOX-CONTAINING HYPOTHETICAL PROTEIN C.ELEGANS"/>
    <property type="match status" value="1"/>
</dbReference>
<evidence type="ECO:0000259" key="1">
    <source>
        <dbReference type="PROSITE" id="PS50181"/>
    </source>
</evidence>